<dbReference type="PANTHER" id="PTHR21049">
    <property type="entry name" value="RIBOPHORIN I"/>
    <property type="match status" value="1"/>
</dbReference>
<keyword evidence="9" id="KW-0472">Membrane</keyword>
<gene>
    <name evidence="11" type="primary">OST1</name>
    <name evidence="11" type="ORF">GLX27_003356</name>
</gene>
<keyword evidence="7 10" id="KW-0256">Endoplasmic reticulum</keyword>
<evidence type="ECO:0000256" key="4">
    <source>
        <dbReference type="ARBA" id="ARBA00008905"/>
    </source>
</evidence>
<dbReference type="InterPro" id="IPR007676">
    <property type="entry name" value="Ribophorin_I"/>
</dbReference>
<feature type="signal peptide" evidence="10">
    <location>
        <begin position="1"/>
        <end position="30"/>
    </location>
</feature>
<comment type="similarity">
    <text evidence="4 10">Belongs to the OST1 family.</text>
</comment>
<sequence length="483" mass="52910">MHTSWGSMSRNWMYVFLLALVCAAIAQCQAAVGWTQKSVVKQVELGGAVTQIEWDITAQPTGEAASYATDDTVPLVLYLSEEEERGLAYIRASASLLSSKKDSVRVPVERGGPVKAELGEHWYAALLPRDMVQPGADVRVRVFANVLHDAQPLPKAIAQAEKQLLVWTGDVSLRPAYPTKSGTVVIKTPGTNVVSFAPKDGAKIKPKAITYGPSANLPAFVPGTTEVPQGRVHYEYDRPVLTFVNYDRHVEISHWGDNMATSDTIWMRNDGAKLKGHFSRAKHMVNMWSNPSVEVAAQIHSVPVLLPPAARDVYYVDATGNVSTSSFGPPTGGPLMPRRLDLQPRFPVLGGWNYTFTVGWNQRMSTAGLAKRLPGSHRFRVAVPFLTAPVQTAVDHAKLRIVLPEGAKDIDVTLPFDMDKESIDVYPTYLDTIGRPAVVLERARCTSKLNGYVYVDYTLSPLAHFRKVMAVAVAAATLFFIVA</sequence>
<dbReference type="PANTHER" id="PTHR21049:SF0">
    <property type="entry name" value="DOLICHYL-DIPHOSPHOOLIGOSACCHARIDE--PROTEIN GLYCOSYLTRANSFERASE SUBUNIT 1"/>
    <property type="match status" value="1"/>
</dbReference>
<proteinExistence type="inferred from homology"/>
<comment type="subcellular location">
    <subcellularLocation>
        <location evidence="2 10">Endoplasmic reticulum membrane</location>
        <topology evidence="2 10">Single-pass type I membrane protein</topology>
    </subcellularLocation>
</comment>
<evidence type="ECO:0000256" key="2">
    <source>
        <dbReference type="ARBA" id="ARBA00004115"/>
    </source>
</evidence>
<evidence type="ECO:0000256" key="6">
    <source>
        <dbReference type="ARBA" id="ARBA00022729"/>
    </source>
</evidence>
<evidence type="ECO:0000256" key="3">
    <source>
        <dbReference type="ARBA" id="ARBA00004922"/>
    </source>
</evidence>
<feature type="chain" id="PRO_5044957317" description="Dolichyl-diphosphooligosaccharide--protein glycosyltransferase subunit 1" evidence="10">
    <location>
        <begin position="31"/>
        <end position="483"/>
    </location>
</feature>
<evidence type="ECO:0000256" key="5">
    <source>
        <dbReference type="ARBA" id="ARBA00022692"/>
    </source>
</evidence>
<evidence type="ECO:0000256" key="9">
    <source>
        <dbReference type="ARBA" id="ARBA00023136"/>
    </source>
</evidence>
<name>A0ABY8ESX0_MALFU</name>
<keyword evidence="6 10" id="KW-0732">Signal</keyword>
<evidence type="ECO:0000256" key="1">
    <source>
        <dbReference type="ARBA" id="ARBA00002791"/>
    </source>
</evidence>
<evidence type="ECO:0000313" key="11">
    <source>
        <dbReference type="EMBL" id="WFD48686.1"/>
    </source>
</evidence>
<keyword evidence="8" id="KW-1133">Transmembrane helix</keyword>
<reference evidence="11 12" key="1">
    <citation type="journal article" date="2020" name="Elife">
        <title>Loss of centromere function drives karyotype evolution in closely related Malassezia species.</title>
        <authorList>
            <person name="Sankaranarayanan S.R."/>
            <person name="Ianiri G."/>
            <person name="Coelho M.A."/>
            <person name="Reza M.H."/>
            <person name="Thimmappa B.C."/>
            <person name="Ganguly P."/>
            <person name="Vadnala R.N."/>
            <person name="Sun S."/>
            <person name="Siddharthan R."/>
            <person name="Tellgren-Roth C."/>
            <person name="Dawson T.L."/>
            <person name="Heitman J."/>
            <person name="Sanyal K."/>
        </authorList>
    </citation>
    <scope>NUCLEOTIDE SEQUENCE [LARGE SCALE GENOMIC DNA]</scope>
    <source>
        <strain evidence="11">CBS14141</strain>
    </source>
</reference>
<keyword evidence="5" id="KW-0812">Transmembrane</keyword>
<accession>A0ABY8ESX0</accession>
<comment type="function">
    <text evidence="1 10">Subunit of the oligosaccharyl transferase (OST) complex that catalyzes the initial transfer of a defined glycan (Glc(3)Man(9)GlcNAc(2) in eukaryotes) from the lipid carrier dolichol-pyrophosphate to an asparagine residue within an Asn-X-Ser/Thr consensus motif in nascent polypeptide chains, the first step in protein N-glycosylation. N-glycosylation occurs cotranslationally and the complex associates with the Sec61 complex at the channel-forming translocon complex that mediates protein translocation across the endoplasmic reticulum (ER). All subunits are required for a maximal enzyme activity.</text>
</comment>
<evidence type="ECO:0000313" key="12">
    <source>
        <dbReference type="Proteomes" id="UP000818624"/>
    </source>
</evidence>
<comment type="pathway">
    <text evidence="3 10">Protein modification; protein glycosylation.</text>
</comment>
<keyword evidence="12" id="KW-1185">Reference proteome</keyword>
<protein>
    <recommendedName>
        <fullName evidence="10">Dolichyl-diphosphooligosaccharide--protein glycosyltransferase subunit 1</fullName>
    </recommendedName>
</protein>
<evidence type="ECO:0000256" key="7">
    <source>
        <dbReference type="ARBA" id="ARBA00022824"/>
    </source>
</evidence>
<evidence type="ECO:0000256" key="8">
    <source>
        <dbReference type="ARBA" id="ARBA00022989"/>
    </source>
</evidence>
<dbReference type="Proteomes" id="UP000818624">
    <property type="component" value="Chromosome 3"/>
</dbReference>
<organism evidence="11 12">
    <name type="scientific">Malassezia furfur</name>
    <name type="common">Pityriasis versicolor infection agent</name>
    <name type="synonym">Pityrosporum furfur</name>
    <dbReference type="NCBI Taxonomy" id="55194"/>
    <lineage>
        <taxon>Eukaryota</taxon>
        <taxon>Fungi</taxon>
        <taxon>Dikarya</taxon>
        <taxon>Basidiomycota</taxon>
        <taxon>Ustilaginomycotina</taxon>
        <taxon>Malasseziomycetes</taxon>
        <taxon>Malasseziales</taxon>
        <taxon>Malasseziaceae</taxon>
        <taxon>Malassezia</taxon>
    </lineage>
</organism>
<evidence type="ECO:0000256" key="10">
    <source>
        <dbReference type="RuleBase" id="RU361143"/>
    </source>
</evidence>
<dbReference type="EMBL" id="CP046236">
    <property type="protein sequence ID" value="WFD48686.1"/>
    <property type="molecule type" value="Genomic_DNA"/>
</dbReference>
<dbReference type="Pfam" id="PF04597">
    <property type="entry name" value="Ribophorin_I"/>
    <property type="match status" value="1"/>
</dbReference>
<comment type="subunit">
    <text evidence="10">Component of the oligosaccharyltransferase (OST) complex.</text>
</comment>